<evidence type="ECO:0000313" key="3">
    <source>
        <dbReference type="Proteomes" id="UP000799423"/>
    </source>
</evidence>
<dbReference type="AlphaFoldDB" id="A0A6A7ATY1"/>
<evidence type="ECO:0000259" key="1">
    <source>
        <dbReference type="Pfam" id="PF12697"/>
    </source>
</evidence>
<dbReference type="Gene3D" id="3.40.50.1820">
    <property type="entry name" value="alpha/beta hydrolase"/>
    <property type="match status" value="1"/>
</dbReference>
<dbReference type="PANTHER" id="PTHR37017">
    <property type="entry name" value="AB HYDROLASE-1 DOMAIN-CONTAINING PROTEIN-RELATED"/>
    <property type="match status" value="1"/>
</dbReference>
<dbReference type="PANTHER" id="PTHR37017:SF11">
    <property type="entry name" value="ESTERASE_LIPASE_THIOESTERASE DOMAIN-CONTAINING PROTEIN"/>
    <property type="match status" value="1"/>
</dbReference>
<sequence length="248" mass="27211">MSKPIIVFAPGAWHTPDCFDIAREQLHQRGWETETVAYPSVGAEPPNKGLADDAAALRSTLERLSDDGKEIVLVVHSYGGLVGQNALEGLGYKQRQAVGKKGGVIIFVYLAAFVVPKGATIKVMLGGQLLPWMHFDGEYGYAATPEVVFYHDLNEEAQKTAIAKLKHQSARVFTDEVTYEPWHDILSMYFFCEGDKALPLPVQQQMAQMLGADTPTFKSVGSHSPFLSQPQEVVEGLEYAAKVGQSKK</sequence>
<feature type="domain" description="AB hydrolase-1" evidence="1">
    <location>
        <begin position="6"/>
        <end position="235"/>
    </location>
</feature>
<dbReference type="SUPFAM" id="SSF53474">
    <property type="entry name" value="alpha/beta-Hydrolases"/>
    <property type="match status" value="1"/>
</dbReference>
<evidence type="ECO:0000313" key="2">
    <source>
        <dbReference type="EMBL" id="KAF2845689.1"/>
    </source>
</evidence>
<accession>A0A6A7ATY1</accession>
<dbReference type="GO" id="GO:0016787">
    <property type="term" value="F:hydrolase activity"/>
    <property type="evidence" value="ECO:0007669"/>
    <property type="project" value="UniProtKB-KW"/>
</dbReference>
<dbReference type="EMBL" id="MU006343">
    <property type="protein sequence ID" value="KAF2845689.1"/>
    <property type="molecule type" value="Genomic_DNA"/>
</dbReference>
<keyword evidence="2" id="KW-0378">Hydrolase</keyword>
<proteinExistence type="predicted"/>
<keyword evidence="3" id="KW-1185">Reference proteome</keyword>
<name>A0A6A7ATY1_9PLEO</name>
<protein>
    <submittedName>
        <fullName evidence="2">Alpha/beta-hydrolase</fullName>
    </submittedName>
</protein>
<dbReference type="InterPro" id="IPR000073">
    <property type="entry name" value="AB_hydrolase_1"/>
</dbReference>
<organism evidence="2 3">
    <name type="scientific">Plenodomus tracheiphilus IPT5</name>
    <dbReference type="NCBI Taxonomy" id="1408161"/>
    <lineage>
        <taxon>Eukaryota</taxon>
        <taxon>Fungi</taxon>
        <taxon>Dikarya</taxon>
        <taxon>Ascomycota</taxon>
        <taxon>Pezizomycotina</taxon>
        <taxon>Dothideomycetes</taxon>
        <taxon>Pleosporomycetidae</taxon>
        <taxon>Pleosporales</taxon>
        <taxon>Pleosporineae</taxon>
        <taxon>Leptosphaeriaceae</taxon>
        <taxon>Plenodomus</taxon>
    </lineage>
</organism>
<dbReference type="OrthoDB" id="408373at2759"/>
<dbReference type="Proteomes" id="UP000799423">
    <property type="component" value="Unassembled WGS sequence"/>
</dbReference>
<dbReference type="InterPro" id="IPR029058">
    <property type="entry name" value="AB_hydrolase_fold"/>
</dbReference>
<gene>
    <name evidence="2" type="ORF">T440DRAFT_522428</name>
</gene>
<reference evidence="2" key="1">
    <citation type="submission" date="2020-01" db="EMBL/GenBank/DDBJ databases">
        <authorList>
            <consortium name="DOE Joint Genome Institute"/>
            <person name="Haridas S."/>
            <person name="Albert R."/>
            <person name="Binder M."/>
            <person name="Bloem J."/>
            <person name="Labutti K."/>
            <person name="Salamov A."/>
            <person name="Andreopoulos B."/>
            <person name="Baker S.E."/>
            <person name="Barry K."/>
            <person name="Bills G."/>
            <person name="Bluhm B.H."/>
            <person name="Cannon C."/>
            <person name="Castanera R."/>
            <person name="Culley D.E."/>
            <person name="Daum C."/>
            <person name="Ezra D."/>
            <person name="Gonzalez J.B."/>
            <person name="Henrissat B."/>
            <person name="Kuo A."/>
            <person name="Liang C."/>
            <person name="Lipzen A."/>
            <person name="Lutzoni F."/>
            <person name="Magnuson J."/>
            <person name="Mondo S."/>
            <person name="Nolan M."/>
            <person name="Ohm R."/>
            <person name="Pangilinan J."/>
            <person name="Park H.-J."/>
            <person name="Ramirez L."/>
            <person name="Alfaro M."/>
            <person name="Sun H."/>
            <person name="Tritt A."/>
            <person name="Yoshinaga Y."/>
            <person name="Zwiers L.-H."/>
            <person name="Turgeon B.G."/>
            <person name="Goodwin S.B."/>
            <person name="Spatafora J.W."/>
            <person name="Crous P.W."/>
            <person name="Grigoriev I.V."/>
        </authorList>
    </citation>
    <scope>NUCLEOTIDE SEQUENCE</scope>
    <source>
        <strain evidence="2">IPT5</strain>
    </source>
</reference>
<dbReference type="Pfam" id="PF12697">
    <property type="entry name" value="Abhydrolase_6"/>
    <property type="match status" value="1"/>
</dbReference>
<dbReference type="InterPro" id="IPR052897">
    <property type="entry name" value="Sec-Metab_Biosynth_Hydrolase"/>
</dbReference>